<dbReference type="Pfam" id="PF22558">
    <property type="entry name" value="REase-ARP"/>
    <property type="match status" value="1"/>
</dbReference>
<accession>X1BIL1</accession>
<protein>
    <submittedName>
        <fullName evidence="1">Uncharacterized protein</fullName>
    </submittedName>
</protein>
<dbReference type="InterPro" id="IPR054333">
    <property type="entry name" value="REase-ARP-assoc"/>
</dbReference>
<name>X1BIL1_9ZZZZ</name>
<gene>
    <name evidence="1" type="ORF">S01H4_01983</name>
</gene>
<proteinExistence type="predicted"/>
<dbReference type="AlphaFoldDB" id="X1BIL1"/>
<comment type="caution">
    <text evidence="1">The sequence shown here is derived from an EMBL/GenBank/DDBJ whole genome shotgun (WGS) entry which is preliminary data.</text>
</comment>
<organism evidence="1">
    <name type="scientific">marine sediment metagenome</name>
    <dbReference type="NCBI Taxonomy" id="412755"/>
    <lineage>
        <taxon>unclassified sequences</taxon>
        <taxon>metagenomes</taxon>
        <taxon>ecological metagenomes</taxon>
    </lineage>
</organism>
<dbReference type="EMBL" id="BART01000403">
    <property type="protein sequence ID" value="GAG71891.1"/>
    <property type="molecule type" value="Genomic_DNA"/>
</dbReference>
<reference evidence="1" key="1">
    <citation type="journal article" date="2014" name="Front. Microbiol.">
        <title>High frequency of phylogenetically diverse reductive dehalogenase-homologous genes in deep subseafloor sedimentary metagenomes.</title>
        <authorList>
            <person name="Kawai M."/>
            <person name="Futagami T."/>
            <person name="Toyoda A."/>
            <person name="Takaki Y."/>
            <person name="Nishi S."/>
            <person name="Hori S."/>
            <person name="Arai W."/>
            <person name="Tsubouchi T."/>
            <person name="Morono Y."/>
            <person name="Uchiyama I."/>
            <person name="Ito T."/>
            <person name="Fujiyama A."/>
            <person name="Inagaki F."/>
            <person name="Takami H."/>
        </authorList>
    </citation>
    <scope>NUCLEOTIDE SEQUENCE</scope>
    <source>
        <strain evidence="1">Expedition CK06-06</strain>
    </source>
</reference>
<sequence length="208" mass="24191">MGVNIFQYWKRINQVPAIAAACGFCNTDNTSSQDINFEVKYPISGKFPLSPNIDVVINNSPESRFEVFAIECKFSEAYYPGAHSGISPKYIELNKVWDDIPNLLKLAKEISPDDKKYFYLHPAQLIKHILGLKEAFGKNKFRLLYLWYDTIGIDSAKHHKEIEEFIEITKDDGIHFHAMSYQDLIIKLAKKYRDIHRDYIDYISGRYL</sequence>
<evidence type="ECO:0000313" key="1">
    <source>
        <dbReference type="EMBL" id="GAG71891.1"/>
    </source>
</evidence>